<organism evidence="1 2">
    <name type="scientific">Ceriporiopsis subvermispora (strain B)</name>
    <name type="common">White-rot fungus</name>
    <name type="synonym">Gelatoporia subvermispora</name>
    <dbReference type="NCBI Taxonomy" id="914234"/>
    <lineage>
        <taxon>Eukaryota</taxon>
        <taxon>Fungi</taxon>
        <taxon>Dikarya</taxon>
        <taxon>Basidiomycota</taxon>
        <taxon>Agaricomycotina</taxon>
        <taxon>Agaricomycetes</taxon>
        <taxon>Polyporales</taxon>
        <taxon>Gelatoporiaceae</taxon>
        <taxon>Gelatoporia</taxon>
    </lineage>
</organism>
<evidence type="ECO:0000313" key="2">
    <source>
        <dbReference type="Proteomes" id="UP000016930"/>
    </source>
</evidence>
<gene>
    <name evidence="1" type="ORF">CERSUDRAFT_92536</name>
</gene>
<dbReference type="EMBL" id="KB445793">
    <property type="protein sequence ID" value="EMD40042.1"/>
    <property type="molecule type" value="Genomic_DNA"/>
</dbReference>
<dbReference type="Proteomes" id="UP000016930">
    <property type="component" value="Unassembled WGS sequence"/>
</dbReference>
<dbReference type="AlphaFoldDB" id="M2RNM3"/>
<proteinExistence type="predicted"/>
<dbReference type="HOGENOM" id="CLU_070359_0_0_1"/>
<sequence>MAAYIHSLGYPAELFIPKHRWDVPKPDMWSLSGDTLPPGSGILSVGILSPQRPVDSTWAQEYKSVVDSVVHEYGCVVTGNRMMQVSVISNFSINEIKRVAKLFCLFEDVIDDLEFKSELPTPDELPPVESVRRNSILENMDDDEVMAAIDKARNVSRLRLLLVPFIEVPGLSYESIYKMQFVDHRSKTAILFNSHPTTTCGDKVVHFMELMATFVKFALDHDDETIENCRPSLGVFFDEIIRDEKLAHCYDPRLSGRAKPGLHHVETIFPGILSGRFALGYVESLNPTDYP</sequence>
<evidence type="ECO:0000313" key="1">
    <source>
        <dbReference type="EMBL" id="EMD40042.1"/>
    </source>
</evidence>
<reference evidence="1 2" key="1">
    <citation type="journal article" date="2012" name="Proc. Natl. Acad. Sci. U.S.A.">
        <title>Comparative genomics of Ceriporiopsis subvermispora and Phanerochaete chrysosporium provide insight into selective ligninolysis.</title>
        <authorList>
            <person name="Fernandez-Fueyo E."/>
            <person name="Ruiz-Duenas F.J."/>
            <person name="Ferreira P."/>
            <person name="Floudas D."/>
            <person name="Hibbett D.S."/>
            <person name="Canessa P."/>
            <person name="Larrondo L.F."/>
            <person name="James T.Y."/>
            <person name="Seelenfreund D."/>
            <person name="Lobos S."/>
            <person name="Polanco R."/>
            <person name="Tello M."/>
            <person name="Honda Y."/>
            <person name="Watanabe T."/>
            <person name="Watanabe T."/>
            <person name="Ryu J.S."/>
            <person name="Kubicek C.P."/>
            <person name="Schmoll M."/>
            <person name="Gaskell J."/>
            <person name="Hammel K.E."/>
            <person name="St John F.J."/>
            <person name="Vanden Wymelenberg A."/>
            <person name="Sabat G."/>
            <person name="Splinter BonDurant S."/>
            <person name="Syed K."/>
            <person name="Yadav J.S."/>
            <person name="Doddapaneni H."/>
            <person name="Subramanian V."/>
            <person name="Lavin J.L."/>
            <person name="Oguiza J.A."/>
            <person name="Perez G."/>
            <person name="Pisabarro A.G."/>
            <person name="Ramirez L."/>
            <person name="Santoyo F."/>
            <person name="Master E."/>
            <person name="Coutinho P.M."/>
            <person name="Henrissat B."/>
            <person name="Lombard V."/>
            <person name="Magnuson J.K."/>
            <person name="Kuees U."/>
            <person name="Hori C."/>
            <person name="Igarashi K."/>
            <person name="Samejima M."/>
            <person name="Held B.W."/>
            <person name="Barry K.W."/>
            <person name="LaButti K.M."/>
            <person name="Lapidus A."/>
            <person name="Lindquist E.A."/>
            <person name="Lucas S.M."/>
            <person name="Riley R."/>
            <person name="Salamov A.A."/>
            <person name="Hoffmeister D."/>
            <person name="Schwenk D."/>
            <person name="Hadar Y."/>
            <person name="Yarden O."/>
            <person name="de Vries R.P."/>
            <person name="Wiebenga A."/>
            <person name="Stenlid J."/>
            <person name="Eastwood D."/>
            <person name="Grigoriev I.V."/>
            <person name="Berka R.M."/>
            <person name="Blanchette R.A."/>
            <person name="Kersten P."/>
            <person name="Martinez A.T."/>
            <person name="Vicuna R."/>
            <person name="Cullen D."/>
        </authorList>
    </citation>
    <scope>NUCLEOTIDE SEQUENCE [LARGE SCALE GENOMIC DNA]</scope>
    <source>
        <strain evidence="1 2">B</strain>
    </source>
</reference>
<keyword evidence="2" id="KW-1185">Reference proteome</keyword>
<protein>
    <submittedName>
        <fullName evidence="1">Uncharacterized protein</fullName>
    </submittedName>
</protein>
<accession>M2RNM3</accession>
<name>M2RNM3_CERS8</name>